<feature type="region of interest" description="Disordered" evidence="5">
    <location>
        <begin position="331"/>
        <end position="362"/>
    </location>
</feature>
<evidence type="ECO:0000256" key="3">
    <source>
        <dbReference type="ARBA" id="ARBA00022989"/>
    </source>
</evidence>
<dbReference type="SMART" id="SM01417">
    <property type="entry name" value="Solute_trans_a"/>
    <property type="match status" value="1"/>
</dbReference>
<dbReference type="InterPro" id="IPR005178">
    <property type="entry name" value="Ostalpha/TMEM184C"/>
</dbReference>
<evidence type="ECO:0000256" key="4">
    <source>
        <dbReference type="ARBA" id="ARBA00023136"/>
    </source>
</evidence>
<keyword evidence="2 6" id="KW-0812">Transmembrane</keyword>
<comment type="subcellular location">
    <subcellularLocation>
        <location evidence="1">Membrane</location>
        <topology evidence="1">Multi-pass membrane protein</topology>
    </subcellularLocation>
</comment>
<reference evidence="7" key="2">
    <citation type="submission" date="2014-06" db="EMBL/GenBank/DDBJ databases">
        <title>The complete genome of Blastobotrys (Arxula) adeninivorans LS3 - a yeast of biotechnological interest.</title>
        <authorList>
            <person name="Kunze G."/>
            <person name="Gaillardin C."/>
            <person name="Czernicka M."/>
            <person name="Durrens P."/>
            <person name="Martin T."/>
            <person name="Boer E."/>
            <person name="Gabaldon T."/>
            <person name="Cruz J."/>
            <person name="Talla E."/>
            <person name="Marck C."/>
            <person name="Goffeau A."/>
            <person name="Barbe V."/>
            <person name="Baret P."/>
            <person name="Baronian K."/>
            <person name="Beier S."/>
            <person name="Bleykasten C."/>
            <person name="Bode R."/>
            <person name="Casaregola S."/>
            <person name="Despons L."/>
            <person name="Fairhead C."/>
            <person name="Giersberg M."/>
            <person name="Gierski P."/>
            <person name="Hahnel U."/>
            <person name="Hartmann A."/>
            <person name="Jankowska D."/>
            <person name="Jubin C."/>
            <person name="Jung P."/>
            <person name="Lafontaine I."/>
            <person name="Leh-Louis V."/>
            <person name="Lemaire M."/>
            <person name="Marcet-Houben M."/>
            <person name="Mascher M."/>
            <person name="Morel G."/>
            <person name="Richard G.-F."/>
            <person name="Riechen J."/>
            <person name="Sacerdot C."/>
            <person name="Sarkar A."/>
            <person name="Savel G."/>
            <person name="Schacherer J."/>
            <person name="Sherman D."/>
            <person name="Straub M.-L."/>
            <person name="Stein N."/>
            <person name="Thierry A."/>
            <person name="Trautwein-Schult A."/>
            <person name="Westhof E."/>
            <person name="Worch S."/>
            <person name="Dujon B."/>
            <person name="Souciet J.-L."/>
            <person name="Wincker P."/>
            <person name="Scholz U."/>
            <person name="Neuveglise N."/>
        </authorList>
    </citation>
    <scope>NUCLEOTIDE SEQUENCE</scope>
    <source>
        <strain evidence="7">LS3</strain>
    </source>
</reference>
<feature type="transmembrane region" description="Helical" evidence="6">
    <location>
        <begin position="135"/>
        <end position="158"/>
    </location>
</feature>
<sequence>MDQRLIVRIQLLIPIYALSCWLGLTSDVGGAILKPIREIYEAFVIYTFFTLLTNLLGGERDIIISTSGREPKPHLYPFNHLFDKVDISDPYTFLAIKRGILQYTWIKPFLCLARVVLDMTEQGYDERSVSLTSGYLWVGIVYNVSVSLSLYCLALFWYCLHDDLRPYRPLSKFLCIKVIIFFSYWQGLIMSVLVYLGLIPGSPENNVAEVTQNVLMSFEMVGFAIGHWYAFSYHDYAAVSMIGFARLPVFYAMRDAFGIVDLIIDFNSTFWGSSYGYRQFDSIESVLAHPESRSRQARIMEGMRYKNGGRSKYWLPQSTLAKRGLLGRRHRNYGSTGGNDDGINGYHDASSSSEDLAEGTSTMPAELTLSEIGMTEQEFSQDDALYAQARRLKYGDYNFPVITVRESVPYTTVIDYQKSRGVPTSLEQEYNEFDANASFDDFA</sequence>
<evidence type="ECO:0000256" key="5">
    <source>
        <dbReference type="SAM" id="MobiDB-lite"/>
    </source>
</evidence>
<proteinExistence type="predicted"/>
<feature type="transmembrane region" description="Helical" evidence="6">
    <location>
        <begin position="178"/>
        <end position="198"/>
    </location>
</feature>
<reference evidence="7" key="1">
    <citation type="submission" date="2014-02" db="EMBL/GenBank/DDBJ databases">
        <authorList>
            <person name="Genoscope - CEA"/>
        </authorList>
    </citation>
    <scope>NUCLEOTIDE SEQUENCE</scope>
    <source>
        <strain evidence="7">LS3</strain>
    </source>
</reference>
<protein>
    <submittedName>
        <fullName evidence="7">ARAD1D01342p</fullName>
    </submittedName>
</protein>
<feature type="transmembrane region" description="Helical" evidence="6">
    <location>
        <begin position="39"/>
        <end position="57"/>
    </location>
</feature>
<evidence type="ECO:0000256" key="1">
    <source>
        <dbReference type="ARBA" id="ARBA00004141"/>
    </source>
</evidence>
<dbReference type="AlphaFoldDB" id="A0A060T869"/>
<organism evidence="7">
    <name type="scientific">Blastobotrys adeninivorans</name>
    <name type="common">Yeast</name>
    <name type="synonym">Arxula adeninivorans</name>
    <dbReference type="NCBI Taxonomy" id="409370"/>
    <lineage>
        <taxon>Eukaryota</taxon>
        <taxon>Fungi</taxon>
        <taxon>Dikarya</taxon>
        <taxon>Ascomycota</taxon>
        <taxon>Saccharomycotina</taxon>
        <taxon>Dipodascomycetes</taxon>
        <taxon>Dipodascales</taxon>
        <taxon>Trichomonascaceae</taxon>
        <taxon>Blastobotrys</taxon>
    </lineage>
</organism>
<feature type="transmembrane region" description="Helical" evidence="6">
    <location>
        <begin position="12"/>
        <end position="33"/>
    </location>
</feature>
<evidence type="ECO:0000256" key="2">
    <source>
        <dbReference type="ARBA" id="ARBA00022692"/>
    </source>
</evidence>
<evidence type="ECO:0000313" key="7">
    <source>
        <dbReference type="EMBL" id="CDP36994.1"/>
    </source>
</evidence>
<dbReference type="PANTHER" id="PTHR23423">
    <property type="entry name" value="ORGANIC SOLUTE TRANSPORTER-RELATED"/>
    <property type="match status" value="1"/>
</dbReference>
<dbReference type="EMBL" id="HG937694">
    <property type="protein sequence ID" value="CDP36994.1"/>
    <property type="molecule type" value="Genomic_DNA"/>
</dbReference>
<name>A0A060T869_BLAAD</name>
<dbReference type="PhylomeDB" id="A0A060T869"/>
<dbReference type="Pfam" id="PF03619">
    <property type="entry name" value="Solute_trans_a"/>
    <property type="match status" value="1"/>
</dbReference>
<keyword evidence="4 6" id="KW-0472">Membrane</keyword>
<feature type="compositionally biased region" description="Polar residues" evidence="5">
    <location>
        <begin position="349"/>
        <end position="362"/>
    </location>
</feature>
<accession>A0A060T869</accession>
<evidence type="ECO:0000256" key="6">
    <source>
        <dbReference type="SAM" id="Phobius"/>
    </source>
</evidence>
<keyword evidence="3 6" id="KW-1133">Transmembrane helix</keyword>
<gene>
    <name evidence="7" type="ORF">GNLVRS02_ARAD1D01342g</name>
</gene>
<dbReference type="GO" id="GO:0016020">
    <property type="term" value="C:membrane"/>
    <property type="evidence" value="ECO:0007669"/>
    <property type="project" value="UniProtKB-SubCell"/>
</dbReference>